<feature type="domain" description="Guanylate cyclase" evidence="2">
    <location>
        <begin position="7"/>
        <end position="114"/>
    </location>
</feature>
<keyword evidence="1" id="KW-0802">TPR repeat</keyword>
<dbReference type="Gene3D" id="3.30.70.1230">
    <property type="entry name" value="Nucleotide cyclase"/>
    <property type="match status" value="1"/>
</dbReference>
<dbReference type="InterPro" id="IPR019734">
    <property type="entry name" value="TPR_rpt"/>
</dbReference>
<organism evidence="3 4">
    <name type="scientific">Sulfitobacter sediminis</name>
    <dbReference type="NCBI Taxonomy" id="3234186"/>
    <lineage>
        <taxon>Bacteria</taxon>
        <taxon>Pseudomonadati</taxon>
        <taxon>Pseudomonadota</taxon>
        <taxon>Alphaproteobacteria</taxon>
        <taxon>Rhodobacterales</taxon>
        <taxon>Roseobacteraceae</taxon>
        <taxon>Sulfitobacter</taxon>
    </lineage>
</organism>
<dbReference type="PANTHER" id="PTHR43081:SF19">
    <property type="entry name" value="PH-SENSITIVE ADENYLATE CYCLASE RV1264"/>
    <property type="match status" value="1"/>
</dbReference>
<evidence type="ECO:0000256" key="1">
    <source>
        <dbReference type="PROSITE-ProRule" id="PRU00339"/>
    </source>
</evidence>
<feature type="repeat" description="TPR" evidence="1">
    <location>
        <begin position="476"/>
        <end position="509"/>
    </location>
</feature>
<feature type="repeat" description="TPR" evidence="1">
    <location>
        <begin position="403"/>
        <end position="436"/>
    </location>
</feature>
<dbReference type="InterPro" id="IPR001054">
    <property type="entry name" value="A/G_cyclase"/>
</dbReference>
<sequence>MEKRLAAVLAADVVGYSALMDHNRDQTLKALKTFREETLMPALAKHGGRLIKSMGDGWIVEFRSATNAAECAISIQSNEKRADIQLRIGVHTGEVITDGDDIFGDGINIAARLEALAEPGQILLSDTAHNSLDRTSAALFFGGGDTQLKNISRRVGVWRWPDGSALKQAASTVDKPGIAVLPFDNMSGDPEQEYFCDGVSEDIIIELSRFQDLFVIARNSSFSFKGRSVTHRDVARELGVRYMLEGSVRRASKRIRITAQLIECGTGTHIWAERYDRNLEDIFQLQDEITRSVVGAIAPQISQAELARASRVQDIDFNSYDLALKAQALFQEGAYSDESGYENVLALAQQAIDLDPRNSHAIWIKAYAYANRYLYQLDDNPDEMLDLAEAAAERLFQSDRSDPRALTVRGIIRHFRRAYDEATSDFRRAFELNPNFALNILLMAWHESLVGRLDEAKEHAQLALRLSPRDADVWVGNAYLALAQAYFAESNFVDARHWGERAIQMTPRAPIRRALMIAASAHLGRPNEARPHAEALATFAPTFLESISSGRLALYRLPEHNSLLVEGIAKSMV</sequence>
<name>A0ABV3RU19_9RHOB</name>
<dbReference type="Gene3D" id="3.40.50.10610">
    <property type="entry name" value="ABC-type transport auxiliary lipoprotein component"/>
    <property type="match status" value="1"/>
</dbReference>
<dbReference type="Proteomes" id="UP001556098">
    <property type="component" value="Unassembled WGS sequence"/>
</dbReference>
<evidence type="ECO:0000259" key="2">
    <source>
        <dbReference type="PROSITE" id="PS50125"/>
    </source>
</evidence>
<dbReference type="RefSeq" id="WP_367880132.1">
    <property type="nucleotide sequence ID" value="NZ_JBFNXX010000059.1"/>
</dbReference>
<dbReference type="PROSITE" id="PS50125">
    <property type="entry name" value="GUANYLATE_CYCLASE_2"/>
    <property type="match status" value="1"/>
</dbReference>
<dbReference type="SMART" id="SM00044">
    <property type="entry name" value="CYCc"/>
    <property type="match status" value="1"/>
</dbReference>
<dbReference type="PANTHER" id="PTHR43081">
    <property type="entry name" value="ADENYLATE CYCLASE, TERMINAL-DIFFERENTIATION SPECIFIC-RELATED"/>
    <property type="match status" value="1"/>
</dbReference>
<dbReference type="InterPro" id="IPR029787">
    <property type="entry name" value="Nucleotide_cyclase"/>
</dbReference>
<dbReference type="Pfam" id="PF00211">
    <property type="entry name" value="Guanylate_cyc"/>
    <property type="match status" value="1"/>
</dbReference>
<evidence type="ECO:0000313" key="3">
    <source>
        <dbReference type="EMBL" id="MEW9922444.1"/>
    </source>
</evidence>
<protein>
    <submittedName>
        <fullName evidence="3">Adenylate/guanylate cyclase domain-containing protein</fullName>
    </submittedName>
</protein>
<dbReference type="PROSITE" id="PS50005">
    <property type="entry name" value="TPR"/>
    <property type="match status" value="2"/>
</dbReference>
<dbReference type="Gene3D" id="1.25.40.10">
    <property type="entry name" value="Tetratricopeptide repeat domain"/>
    <property type="match status" value="1"/>
</dbReference>
<reference evidence="3 4" key="1">
    <citation type="submission" date="2024-07" db="EMBL/GenBank/DDBJ databases">
        <title>Marimonas sp.nov., isolated from tidal-flat sediment.</title>
        <authorList>
            <person name="Jayan J.N."/>
            <person name="Lee S.S."/>
        </authorList>
    </citation>
    <scope>NUCLEOTIDE SEQUENCE [LARGE SCALE GENOMIC DNA]</scope>
    <source>
        <strain evidence="3 4">MJW-29</strain>
    </source>
</reference>
<keyword evidence="4" id="KW-1185">Reference proteome</keyword>
<dbReference type="SUPFAM" id="SSF55073">
    <property type="entry name" value="Nucleotide cyclase"/>
    <property type="match status" value="1"/>
</dbReference>
<proteinExistence type="predicted"/>
<evidence type="ECO:0000313" key="4">
    <source>
        <dbReference type="Proteomes" id="UP001556098"/>
    </source>
</evidence>
<dbReference type="SUPFAM" id="SSF48452">
    <property type="entry name" value="TPR-like"/>
    <property type="match status" value="1"/>
</dbReference>
<accession>A0ABV3RU19</accession>
<comment type="caution">
    <text evidence="3">The sequence shown here is derived from an EMBL/GenBank/DDBJ whole genome shotgun (WGS) entry which is preliminary data.</text>
</comment>
<dbReference type="InterPro" id="IPR011990">
    <property type="entry name" value="TPR-like_helical_dom_sf"/>
</dbReference>
<gene>
    <name evidence="3" type="ORF">AB2B41_22825</name>
</gene>
<dbReference type="SMART" id="SM00028">
    <property type="entry name" value="TPR"/>
    <property type="match status" value="4"/>
</dbReference>
<dbReference type="InterPro" id="IPR050697">
    <property type="entry name" value="Adenylyl/Guanylyl_Cyclase_3/4"/>
</dbReference>
<dbReference type="CDD" id="cd07302">
    <property type="entry name" value="CHD"/>
    <property type="match status" value="1"/>
</dbReference>
<dbReference type="EMBL" id="JBFNXX010000059">
    <property type="protein sequence ID" value="MEW9922444.1"/>
    <property type="molecule type" value="Genomic_DNA"/>
</dbReference>